<evidence type="ECO:0000256" key="9">
    <source>
        <dbReference type="ARBA" id="ARBA00029986"/>
    </source>
</evidence>
<reference evidence="13" key="1">
    <citation type="submission" date="2017-09" db="EMBL/GenBank/DDBJ databases">
        <title>Depth-based differentiation of microbial function through sediment-hosted aquifers and enrichment of novel symbionts in the deep terrestrial subsurface.</title>
        <authorList>
            <person name="Probst A.J."/>
            <person name="Ladd B."/>
            <person name="Jarett J.K."/>
            <person name="Geller-Mcgrath D.E."/>
            <person name="Sieber C.M.K."/>
            <person name="Emerson J.B."/>
            <person name="Anantharaman K."/>
            <person name="Thomas B.C."/>
            <person name="Malmstrom R."/>
            <person name="Stieglmeier M."/>
            <person name="Klingl A."/>
            <person name="Woyke T."/>
            <person name="Ryan C.M."/>
            <person name="Banfield J.F."/>
        </authorList>
    </citation>
    <scope>NUCLEOTIDE SEQUENCE [LARGE SCALE GENOMIC DNA]</scope>
</reference>
<dbReference type="InterPro" id="IPR008880">
    <property type="entry name" value="Trigger_fac_C"/>
</dbReference>
<evidence type="ECO:0000256" key="4">
    <source>
        <dbReference type="ARBA" id="ARBA00013194"/>
    </source>
</evidence>
<evidence type="ECO:0000256" key="6">
    <source>
        <dbReference type="ARBA" id="ARBA00023110"/>
    </source>
</evidence>
<feature type="domain" description="Trigger factor C-terminal" evidence="11">
    <location>
        <begin position="142"/>
        <end position="276"/>
    </location>
</feature>
<protein>
    <recommendedName>
        <fullName evidence="5">Trigger factor</fullName>
        <ecNumber evidence="4">5.2.1.8</ecNumber>
    </recommendedName>
    <alternativeName>
        <fullName evidence="9">PPIase</fullName>
    </alternativeName>
</protein>
<dbReference type="Gene3D" id="1.10.3120.10">
    <property type="entry name" value="Trigger factor, C-terminal domain"/>
    <property type="match status" value="1"/>
</dbReference>
<dbReference type="Gene3D" id="3.30.70.1050">
    <property type="entry name" value="Trigger factor ribosome-binding domain"/>
    <property type="match status" value="1"/>
</dbReference>
<comment type="similarity">
    <text evidence="3">Belongs to the FKBP-type PPIase family. Tig subfamily.</text>
</comment>
<dbReference type="InterPro" id="IPR036611">
    <property type="entry name" value="Trigger_fac_ribosome-bd_sf"/>
</dbReference>
<comment type="subcellular location">
    <subcellularLocation>
        <location evidence="2">Cytoplasm</location>
    </subcellularLocation>
</comment>
<dbReference type="InterPro" id="IPR008881">
    <property type="entry name" value="Trigger_fac_ribosome-bd_bac"/>
</dbReference>
<dbReference type="GO" id="GO:0051083">
    <property type="term" value="P:'de novo' cotranslational protein folding"/>
    <property type="evidence" value="ECO:0007669"/>
    <property type="project" value="TreeGrafter"/>
</dbReference>
<evidence type="ECO:0000313" key="12">
    <source>
        <dbReference type="EMBL" id="PIU03611.1"/>
    </source>
</evidence>
<dbReference type="GO" id="GO:0005737">
    <property type="term" value="C:cytoplasm"/>
    <property type="evidence" value="ECO:0007669"/>
    <property type="project" value="UniProtKB-SubCell"/>
</dbReference>
<evidence type="ECO:0000256" key="5">
    <source>
        <dbReference type="ARBA" id="ARBA00016902"/>
    </source>
</evidence>
<dbReference type="InterPro" id="IPR005215">
    <property type="entry name" value="Trig_fac"/>
</dbReference>
<feature type="domain" description="Trigger factor ribosome-binding bacterial" evidence="10">
    <location>
        <begin position="8"/>
        <end position="124"/>
    </location>
</feature>
<proteinExistence type="inferred from homology"/>
<comment type="catalytic activity">
    <reaction evidence="1">
        <text>[protein]-peptidylproline (omega=180) = [protein]-peptidylproline (omega=0)</text>
        <dbReference type="Rhea" id="RHEA:16237"/>
        <dbReference type="Rhea" id="RHEA-COMP:10747"/>
        <dbReference type="Rhea" id="RHEA-COMP:10748"/>
        <dbReference type="ChEBI" id="CHEBI:83833"/>
        <dbReference type="ChEBI" id="CHEBI:83834"/>
        <dbReference type="EC" id="5.2.1.8"/>
    </reaction>
</comment>
<dbReference type="PANTHER" id="PTHR30560">
    <property type="entry name" value="TRIGGER FACTOR CHAPERONE AND PEPTIDYL-PROLYL CIS/TRANS ISOMERASE"/>
    <property type="match status" value="1"/>
</dbReference>
<dbReference type="Pfam" id="PF05698">
    <property type="entry name" value="Trigger_C"/>
    <property type="match status" value="1"/>
</dbReference>
<dbReference type="SUPFAM" id="SSF109998">
    <property type="entry name" value="Triger factor/SurA peptide-binding domain-like"/>
    <property type="match status" value="1"/>
</dbReference>
<evidence type="ECO:0000256" key="1">
    <source>
        <dbReference type="ARBA" id="ARBA00000971"/>
    </source>
</evidence>
<dbReference type="GO" id="GO:0043335">
    <property type="term" value="P:protein unfolding"/>
    <property type="evidence" value="ECO:0007669"/>
    <property type="project" value="TreeGrafter"/>
</dbReference>
<dbReference type="Proteomes" id="UP000228996">
    <property type="component" value="Unassembled WGS sequence"/>
</dbReference>
<evidence type="ECO:0000256" key="2">
    <source>
        <dbReference type="ARBA" id="ARBA00004496"/>
    </source>
</evidence>
<dbReference type="GO" id="GO:0003755">
    <property type="term" value="F:peptidyl-prolyl cis-trans isomerase activity"/>
    <property type="evidence" value="ECO:0007669"/>
    <property type="project" value="UniProtKB-KW"/>
</dbReference>
<evidence type="ECO:0000256" key="7">
    <source>
        <dbReference type="ARBA" id="ARBA00023186"/>
    </source>
</evidence>
<dbReference type="InterPro" id="IPR027304">
    <property type="entry name" value="Trigger_fact/SurA_dom_sf"/>
</dbReference>
<sequence>MTKSILAKQEDGTVQFTITIPKEEIKKTYEEVMVSLVEQAEIPGFRKGKAPRSTVEEKTDKSKIYELVIEKIVPKAYLEAVQEHKITPIINPKVELLKAKEDEDWEIRITTCESPQVELGDYKEKIKGVLAASKIITNAPPITEEERTQKAIDALIETVKVNIPEIILEDEINHSLAGLINQTNSLGMTVEQYLGSIGKTGDQIRTEYREKIIKDLTIQLALNEVSKTEKLEISEKEVEDFINALGDQKTKDDFSKPEQKLYLRNILLRRKALEFISHL</sequence>
<dbReference type="GO" id="GO:0044183">
    <property type="term" value="F:protein folding chaperone"/>
    <property type="evidence" value="ECO:0007669"/>
    <property type="project" value="TreeGrafter"/>
</dbReference>
<organism evidence="12 13">
    <name type="scientific">Candidatus Shapirobacteria bacterium CG08_land_8_20_14_0_20_39_18</name>
    <dbReference type="NCBI Taxonomy" id="1974883"/>
    <lineage>
        <taxon>Bacteria</taxon>
        <taxon>Candidatus Shapironibacteriota</taxon>
    </lineage>
</organism>
<dbReference type="SUPFAM" id="SSF102735">
    <property type="entry name" value="Trigger factor ribosome-binding domain"/>
    <property type="match status" value="1"/>
</dbReference>
<dbReference type="EC" id="5.2.1.8" evidence="4"/>
<keyword evidence="6" id="KW-0697">Rotamase</keyword>
<gene>
    <name evidence="12" type="ORF">COT44_02340</name>
</gene>
<dbReference type="Pfam" id="PF05697">
    <property type="entry name" value="Trigger_N"/>
    <property type="match status" value="1"/>
</dbReference>
<evidence type="ECO:0000256" key="3">
    <source>
        <dbReference type="ARBA" id="ARBA00005464"/>
    </source>
</evidence>
<evidence type="ECO:0000259" key="10">
    <source>
        <dbReference type="Pfam" id="PF05697"/>
    </source>
</evidence>
<keyword evidence="7" id="KW-0143">Chaperone</keyword>
<evidence type="ECO:0000259" key="11">
    <source>
        <dbReference type="Pfam" id="PF05698"/>
    </source>
</evidence>
<comment type="caution">
    <text evidence="12">The sequence shown here is derived from an EMBL/GenBank/DDBJ whole genome shotgun (WGS) entry which is preliminary data.</text>
</comment>
<keyword evidence="8" id="KW-0413">Isomerase</keyword>
<dbReference type="EMBL" id="PEYO01000013">
    <property type="protein sequence ID" value="PIU03611.1"/>
    <property type="molecule type" value="Genomic_DNA"/>
</dbReference>
<name>A0A2M6XD54_9BACT</name>
<dbReference type="GO" id="GO:0043022">
    <property type="term" value="F:ribosome binding"/>
    <property type="evidence" value="ECO:0007669"/>
    <property type="project" value="TreeGrafter"/>
</dbReference>
<dbReference type="InterPro" id="IPR037041">
    <property type="entry name" value="Trigger_fac_C_sf"/>
</dbReference>
<dbReference type="GO" id="GO:0015031">
    <property type="term" value="P:protein transport"/>
    <property type="evidence" value="ECO:0007669"/>
    <property type="project" value="InterPro"/>
</dbReference>
<evidence type="ECO:0000313" key="13">
    <source>
        <dbReference type="Proteomes" id="UP000228996"/>
    </source>
</evidence>
<dbReference type="PANTHER" id="PTHR30560:SF3">
    <property type="entry name" value="TRIGGER FACTOR-LIKE PROTEIN TIG, CHLOROPLASTIC"/>
    <property type="match status" value="1"/>
</dbReference>
<accession>A0A2M6XD54</accession>
<evidence type="ECO:0000256" key="8">
    <source>
        <dbReference type="ARBA" id="ARBA00023235"/>
    </source>
</evidence>
<dbReference type="AlphaFoldDB" id="A0A2M6XD54"/>